<keyword evidence="4" id="KW-1185">Reference proteome</keyword>
<gene>
    <name evidence="3" type="ORF">BG011_004125</name>
</gene>
<evidence type="ECO:0000256" key="2">
    <source>
        <dbReference type="SAM" id="Phobius"/>
    </source>
</evidence>
<organism evidence="3 4">
    <name type="scientific">Mortierella polycephala</name>
    <dbReference type="NCBI Taxonomy" id="41804"/>
    <lineage>
        <taxon>Eukaryota</taxon>
        <taxon>Fungi</taxon>
        <taxon>Fungi incertae sedis</taxon>
        <taxon>Mucoromycota</taxon>
        <taxon>Mortierellomycotina</taxon>
        <taxon>Mortierellomycetes</taxon>
        <taxon>Mortierellales</taxon>
        <taxon>Mortierellaceae</taxon>
        <taxon>Mortierella</taxon>
    </lineage>
</organism>
<reference evidence="3" key="1">
    <citation type="journal article" date="2020" name="Fungal Divers.">
        <title>Resolving the Mortierellaceae phylogeny through synthesis of multi-gene phylogenetics and phylogenomics.</title>
        <authorList>
            <person name="Vandepol N."/>
            <person name="Liber J."/>
            <person name="Desiro A."/>
            <person name="Na H."/>
            <person name="Kennedy M."/>
            <person name="Barry K."/>
            <person name="Grigoriev I.V."/>
            <person name="Miller A.N."/>
            <person name="O'Donnell K."/>
            <person name="Stajich J.E."/>
            <person name="Bonito G."/>
        </authorList>
    </citation>
    <scope>NUCLEOTIDE SEQUENCE</scope>
    <source>
        <strain evidence="3">KOD948</strain>
    </source>
</reference>
<feature type="region of interest" description="Disordered" evidence="1">
    <location>
        <begin position="118"/>
        <end position="150"/>
    </location>
</feature>
<feature type="transmembrane region" description="Helical" evidence="2">
    <location>
        <begin position="159"/>
        <end position="184"/>
    </location>
</feature>
<feature type="region of interest" description="Disordered" evidence="1">
    <location>
        <begin position="244"/>
        <end position="287"/>
    </location>
</feature>
<accession>A0A9P6QGI1</accession>
<name>A0A9P6QGI1_9FUNG</name>
<proteinExistence type="predicted"/>
<evidence type="ECO:0000256" key="1">
    <source>
        <dbReference type="SAM" id="MobiDB-lite"/>
    </source>
</evidence>
<evidence type="ECO:0000313" key="4">
    <source>
        <dbReference type="Proteomes" id="UP000726737"/>
    </source>
</evidence>
<dbReference type="OrthoDB" id="2442837at2759"/>
<keyword evidence="2" id="KW-1133">Transmembrane helix</keyword>
<protein>
    <submittedName>
        <fullName evidence="3">Uncharacterized protein</fullName>
    </submittedName>
</protein>
<sequence>MTQIHKRAVVYIEDSEPTADITFENGESYVLRTVELNKCFKADLDTDPVTHHPKYSSITTMEPDMALNFYMDDDCQEYDFSIISEVREFIGAFASIMYVGQYDDAKQGFYEDKEFSKTVLPDSNSDPNPATPSSPSPSTTDPAVTTMGPTKAAAGTASAGFAIGMGIIGMVILSGMIGLAFMCYRKFGPDGKRGDGRAFMTLSTGQDDYDDEVGLTGENGPHSSALMQSRVGVSFDDERYPTEYRDEDQAVASGDDEVELGAYPQNPAGPKQYRAEPGTQPQNLRAP</sequence>
<dbReference type="Proteomes" id="UP000726737">
    <property type="component" value="Unassembled WGS sequence"/>
</dbReference>
<dbReference type="AlphaFoldDB" id="A0A9P6QGI1"/>
<keyword evidence="2" id="KW-0472">Membrane</keyword>
<comment type="caution">
    <text evidence="3">The sequence shown here is derived from an EMBL/GenBank/DDBJ whole genome shotgun (WGS) entry which is preliminary data.</text>
</comment>
<dbReference type="EMBL" id="JAAAJA010000027">
    <property type="protein sequence ID" value="KAG0265771.1"/>
    <property type="molecule type" value="Genomic_DNA"/>
</dbReference>
<evidence type="ECO:0000313" key="3">
    <source>
        <dbReference type="EMBL" id="KAG0265771.1"/>
    </source>
</evidence>
<keyword evidence="2" id="KW-0812">Transmembrane</keyword>